<dbReference type="Pfam" id="PF01522">
    <property type="entry name" value="Polysacc_deac_1"/>
    <property type="match status" value="1"/>
</dbReference>
<feature type="domain" description="NodB homology" evidence="1">
    <location>
        <begin position="26"/>
        <end position="134"/>
    </location>
</feature>
<sequence length="339" mass="39243">MEIVLTLDYELYFGEQTGTVSESIIEATNKLLAVLDCFGVKAVFFVDVGFVKRLEYFKEDHSKLEEDYMMVKSQIESLSQEGHDIQLHIHPHWEDSMYREGKWHINAQRYRLDDWPQKKVNEIVTGYANYLKKFAIKNEVFAYRAGGWCIQPFDKIGKALRKNNIWLDSTVFKGGYNETKTHYFDFRNAPQESTWNFETDPLAIDSEGSFLEIPISSYKVSPAFFWKLAFTKITKKRKHNTLGDGVPLAASKTWIIKKLLFPSYSVASMDGYKASLLQRIFRNKQRDNSDGFFVVIGHPKALSEYSLAELRKFIEQASSVHKFRTFSNLLEEGKITAAQ</sequence>
<keyword evidence="3" id="KW-1185">Reference proteome</keyword>
<protein>
    <recommendedName>
        <fullName evidence="1">NodB homology domain-containing protein</fullName>
    </recommendedName>
</protein>
<dbReference type="Gene3D" id="3.20.20.370">
    <property type="entry name" value="Glycoside hydrolase/deacetylase"/>
    <property type="match status" value="1"/>
</dbReference>
<evidence type="ECO:0000259" key="1">
    <source>
        <dbReference type="Pfam" id="PF01522"/>
    </source>
</evidence>
<dbReference type="CDD" id="cd10932">
    <property type="entry name" value="CE4_u8"/>
    <property type="match status" value="1"/>
</dbReference>
<dbReference type="InterPro" id="IPR002509">
    <property type="entry name" value="NODB_dom"/>
</dbReference>
<accession>A0A521EUL5</accession>
<evidence type="ECO:0000313" key="2">
    <source>
        <dbReference type="EMBL" id="SMO87584.1"/>
    </source>
</evidence>
<proteinExistence type="predicted"/>
<organism evidence="2 3">
    <name type="scientific">Fodinibius sediminis</name>
    <dbReference type="NCBI Taxonomy" id="1214077"/>
    <lineage>
        <taxon>Bacteria</taxon>
        <taxon>Pseudomonadati</taxon>
        <taxon>Balneolota</taxon>
        <taxon>Balneolia</taxon>
        <taxon>Balneolales</taxon>
        <taxon>Balneolaceae</taxon>
        <taxon>Fodinibius</taxon>
    </lineage>
</organism>
<dbReference type="RefSeq" id="WP_142715746.1">
    <property type="nucleotide sequence ID" value="NZ_FXTH01000019.1"/>
</dbReference>
<dbReference type="AlphaFoldDB" id="A0A521EUL5"/>
<dbReference type="SUPFAM" id="SSF88713">
    <property type="entry name" value="Glycoside hydrolase/deacetylase"/>
    <property type="match status" value="1"/>
</dbReference>
<dbReference type="OrthoDB" id="8597776at2"/>
<dbReference type="GO" id="GO:0016810">
    <property type="term" value="F:hydrolase activity, acting on carbon-nitrogen (but not peptide) bonds"/>
    <property type="evidence" value="ECO:0007669"/>
    <property type="project" value="InterPro"/>
</dbReference>
<dbReference type="Proteomes" id="UP000317593">
    <property type="component" value="Unassembled WGS sequence"/>
</dbReference>
<name>A0A521EUL5_9BACT</name>
<gene>
    <name evidence="2" type="ORF">SAMN06265218_11915</name>
</gene>
<evidence type="ECO:0000313" key="3">
    <source>
        <dbReference type="Proteomes" id="UP000317593"/>
    </source>
</evidence>
<dbReference type="GO" id="GO:0005975">
    <property type="term" value="P:carbohydrate metabolic process"/>
    <property type="evidence" value="ECO:0007669"/>
    <property type="project" value="InterPro"/>
</dbReference>
<dbReference type="InterPro" id="IPR011330">
    <property type="entry name" value="Glyco_hydro/deAcase_b/a-brl"/>
</dbReference>
<dbReference type="EMBL" id="FXTH01000019">
    <property type="protein sequence ID" value="SMO87584.1"/>
    <property type="molecule type" value="Genomic_DNA"/>
</dbReference>
<reference evidence="2 3" key="1">
    <citation type="submission" date="2017-05" db="EMBL/GenBank/DDBJ databases">
        <authorList>
            <person name="Varghese N."/>
            <person name="Submissions S."/>
        </authorList>
    </citation>
    <scope>NUCLEOTIDE SEQUENCE [LARGE SCALE GENOMIC DNA]</scope>
    <source>
        <strain evidence="2 3">DSM 21194</strain>
    </source>
</reference>